<feature type="transmembrane region" description="Helical" evidence="4">
    <location>
        <begin position="241"/>
        <end position="263"/>
    </location>
</feature>
<dbReference type="PANTHER" id="PTHR23539:SF1">
    <property type="entry name" value="MAJOR FACILITATOR SUPERFAMILY (MFS) PROFILE DOMAIN-CONTAINING PROTEIN"/>
    <property type="match status" value="1"/>
</dbReference>
<gene>
    <name evidence="6" type="ORF">B6S12_08035</name>
</gene>
<proteinExistence type="predicted"/>
<dbReference type="EMBL" id="NBIU01000026">
    <property type="protein sequence ID" value="PZT47625.1"/>
    <property type="molecule type" value="Genomic_DNA"/>
</dbReference>
<evidence type="ECO:0000256" key="3">
    <source>
        <dbReference type="ARBA" id="ARBA00023136"/>
    </source>
</evidence>
<feature type="domain" description="Major facilitator superfamily (MFS) profile" evidence="5">
    <location>
        <begin position="1"/>
        <end position="392"/>
    </location>
</feature>
<evidence type="ECO:0000256" key="2">
    <source>
        <dbReference type="ARBA" id="ARBA00022989"/>
    </source>
</evidence>
<dbReference type="Pfam" id="PF07690">
    <property type="entry name" value="MFS_1"/>
    <property type="match status" value="1"/>
</dbReference>
<dbReference type="PANTHER" id="PTHR23539">
    <property type="entry name" value="MFS TRANSPORTER"/>
    <property type="match status" value="1"/>
</dbReference>
<dbReference type="AlphaFoldDB" id="A0A2W6MSU2"/>
<dbReference type="InterPro" id="IPR011701">
    <property type="entry name" value="MFS"/>
</dbReference>
<evidence type="ECO:0000256" key="4">
    <source>
        <dbReference type="SAM" id="Phobius"/>
    </source>
</evidence>
<evidence type="ECO:0000259" key="5">
    <source>
        <dbReference type="PROSITE" id="PS50850"/>
    </source>
</evidence>
<feature type="transmembrane region" description="Helical" evidence="4">
    <location>
        <begin position="275"/>
        <end position="298"/>
    </location>
</feature>
<dbReference type="InterPro" id="IPR036259">
    <property type="entry name" value="MFS_trans_sf"/>
</dbReference>
<dbReference type="InterPro" id="IPR020846">
    <property type="entry name" value="MFS_dom"/>
</dbReference>
<accession>A0A2W6MSU2</accession>
<feature type="transmembrane region" description="Helical" evidence="4">
    <location>
        <begin position="199"/>
        <end position="221"/>
    </location>
</feature>
<evidence type="ECO:0000313" key="7">
    <source>
        <dbReference type="Proteomes" id="UP000249746"/>
    </source>
</evidence>
<feature type="transmembrane region" description="Helical" evidence="4">
    <location>
        <begin position="337"/>
        <end position="361"/>
    </location>
</feature>
<keyword evidence="2 4" id="KW-1133">Transmembrane helix</keyword>
<keyword evidence="3 4" id="KW-0472">Membrane</keyword>
<organism evidence="6 7">
    <name type="scientific">Helicobacter valdiviensis</name>
    <dbReference type="NCBI Taxonomy" id="1458358"/>
    <lineage>
        <taxon>Bacteria</taxon>
        <taxon>Pseudomonadati</taxon>
        <taxon>Campylobacterota</taxon>
        <taxon>Epsilonproteobacteria</taxon>
        <taxon>Campylobacterales</taxon>
        <taxon>Helicobacteraceae</taxon>
        <taxon>Helicobacter</taxon>
    </lineage>
</organism>
<feature type="transmembrane region" description="Helical" evidence="4">
    <location>
        <begin position="304"/>
        <end position="325"/>
    </location>
</feature>
<evidence type="ECO:0000256" key="1">
    <source>
        <dbReference type="ARBA" id="ARBA00022692"/>
    </source>
</evidence>
<feature type="transmembrane region" description="Helical" evidence="4">
    <location>
        <begin position="367"/>
        <end position="386"/>
    </location>
</feature>
<dbReference type="GO" id="GO:0022857">
    <property type="term" value="F:transmembrane transporter activity"/>
    <property type="evidence" value="ECO:0007669"/>
    <property type="project" value="InterPro"/>
</dbReference>
<feature type="transmembrane region" description="Helical" evidence="4">
    <location>
        <begin position="161"/>
        <end position="178"/>
    </location>
</feature>
<protein>
    <submittedName>
        <fullName evidence="6">MFS transporter</fullName>
    </submittedName>
</protein>
<comment type="caution">
    <text evidence="6">The sequence shown here is derived from an EMBL/GenBank/DDBJ whole genome shotgun (WGS) entry which is preliminary data.</text>
</comment>
<name>A0A2W6MSU2_9HELI</name>
<feature type="transmembrane region" description="Helical" evidence="4">
    <location>
        <begin position="39"/>
        <end position="61"/>
    </location>
</feature>
<feature type="transmembrane region" description="Helical" evidence="4">
    <location>
        <begin position="70"/>
        <end position="88"/>
    </location>
</feature>
<feature type="transmembrane region" description="Helical" evidence="4">
    <location>
        <begin position="135"/>
        <end position="155"/>
    </location>
</feature>
<reference evidence="6 7" key="1">
    <citation type="submission" date="2017-03" db="EMBL/GenBank/DDBJ databases">
        <title>Genomic and clinical evidence uncovers the enterohepatic species Helicobacter valdiviensis as a potential human intestinal pathogen.</title>
        <authorList>
            <person name="Fresia P."/>
            <person name="Jara R."/>
            <person name="Sierra R."/>
            <person name="Ferres I."/>
            <person name="Greif G."/>
            <person name="Iraola G."/>
            <person name="Collado L."/>
        </authorList>
    </citation>
    <scope>NUCLEOTIDE SEQUENCE [LARGE SCALE GENOMIC DNA]</scope>
    <source>
        <strain evidence="6 7">WBE14</strain>
    </source>
</reference>
<dbReference type="RefSeq" id="WP_111230291.1">
    <property type="nucleotide sequence ID" value="NZ_NBIU01000026.1"/>
</dbReference>
<dbReference type="PROSITE" id="PS50850">
    <property type="entry name" value="MFS"/>
    <property type="match status" value="1"/>
</dbReference>
<feature type="transmembrane region" description="Helical" evidence="4">
    <location>
        <begin position="100"/>
        <end position="123"/>
    </location>
</feature>
<evidence type="ECO:0000313" key="6">
    <source>
        <dbReference type="EMBL" id="PZT47625.1"/>
    </source>
</evidence>
<dbReference type="OrthoDB" id="9812574at2"/>
<sequence>MNSTQALLWLNFFIADVRDGLGPYLGVFLKEHNFKEGQIGFIATIATLCALVFGMPLGILVDSTKKKKQFIFLSIILIIFALIINYFYPTFYITLFAQTLIALSATFLAPAFNALTLGLVGKFKFAYQISLNEAYKHAGTIFGSVLCLIFCSIYGVGASFIVTLFVALTSLLCLHFIKESAINHKIARGEPKNHRPLKFYEVLFHKQILLLCFAMFCFHLSNAYMLPLLSQRAHTLGIDTSGAYAALTIIIAQSTMVLVSYWCAKKLDEKHDFKIYFYLFAFCFVVLIFRGCIAGYFTHNLAMVIVQILDGMGAGINGVIVPIIVTRILQGSGHINFGISFVLILGGIGGALSSTLAGFVAQDFGYLYAYLLLSFVAILGLFFWWIGKNILLQKDKILSN</sequence>
<keyword evidence="7" id="KW-1185">Reference proteome</keyword>
<dbReference type="Gene3D" id="1.20.1250.20">
    <property type="entry name" value="MFS general substrate transporter like domains"/>
    <property type="match status" value="1"/>
</dbReference>
<dbReference type="SUPFAM" id="SSF103473">
    <property type="entry name" value="MFS general substrate transporter"/>
    <property type="match status" value="1"/>
</dbReference>
<keyword evidence="1 4" id="KW-0812">Transmembrane</keyword>
<dbReference type="Proteomes" id="UP000249746">
    <property type="component" value="Unassembled WGS sequence"/>
</dbReference>